<dbReference type="PANTHER" id="PTHR10146:SF14">
    <property type="entry name" value="PYRIDOXAL PHOSPHATE HOMEOSTASIS PROTEIN"/>
    <property type="match status" value="1"/>
</dbReference>
<dbReference type="InterPro" id="IPR011078">
    <property type="entry name" value="PyrdxlP_homeostasis"/>
</dbReference>
<reference evidence="5 6" key="1">
    <citation type="submission" date="2021-03" db="EMBL/GenBank/DDBJ databases">
        <title>Genomic Encyclopedia of Type Strains, Phase IV (KMG-IV): sequencing the most valuable type-strain genomes for metagenomic binning, comparative biology and taxonomic classification.</title>
        <authorList>
            <person name="Goeker M."/>
        </authorList>
    </citation>
    <scope>NUCLEOTIDE SEQUENCE [LARGE SCALE GENOMIC DNA]</scope>
    <source>
        <strain evidence="5 6">DSM 14349</strain>
    </source>
</reference>
<dbReference type="HAMAP" id="MF_02087">
    <property type="entry name" value="PLP_homeostasis"/>
    <property type="match status" value="1"/>
</dbReference>
<dbReference type="Pfam" id="PF01168">
    <property type="entry name" value="Ala_racemase_N"/>
    <property type="match status" value="1"/>
</dbReference>
<dbReference type="InterPro" id="IPR029066">
    <property type="entry name" value="PLP-binding_barrel"/>
</dbReference>
<dbReference type="Gene3D" id="3.20.20.10">
    <property type="entry name" value="Alanine racemase"/>
    <property type="match status" value="1"/>
</dbReference>
<keyword evidence="6" id="KW-1185">Reference proteome</keyword>
<dbReference type="NCBIfam" id="TIGR00044">
    <property type="entry name" value="YggS family pyridoxal phosphate-dependent enzyme"/>
    <property type="match status" value="1"/>
</dbReference>
<dbReference type="Proteomes" id="UP001519272">
    <property type="component" value="Unassembled WGS sequence"/>
</dbReference>
<evidence type="ECO:0000313" key="6">
    <source>
        <dbReference type="Proteomes" id="UP001519272"/>
    </source>
</evidence>
<feature type="domain" description="Alanine racemase N-terminal" evidence="4">
    <location>
        <begin position="27"/>
        <end position="225"/>
    </location>
</feature>
<sequence length="230" mass="25478">MSLQDRMKEVNNRIEAACARSGRNRNEVHIIAVTKYVSVEATQEVLDQGLFHIGENRAQNALPKIEALGDTAVWHYIGHLQSNKVKDVVGKFSYIHSVDRLSLAKEINKKAEAIGEKVNVFVQVNVSGEASKQGVQPSEAKSLLAEINKLSHLKVIGLMTMAPIVDKPEQARPVFRGLRLLRDELNLEHVTDEPITELSMGMSDDFEIAIEEGATWVRLGTILVGKGETM</sequence>
<dbReference type="EMBL" id="JAGGKG010000003">
    <property type="protein sequence ID" value="MBP1904387.1"/>
    <property type="molecule type" value="Genomic_DNA"/>
</dbReference>
<dbReference type="PANTHER" id="PTHR10146">
    <property type="entry name" value="PROLINE SYNTHETASE CO-TRANSCRIBED BACTERIAL HOMOLOG PROTEIN"/>
    <property type="match status" value="1"/>
</dbReference>
<evidence type="ECO:0000259" key="4">
    <source>
        <dbReference type="Pfam" id="PF01168"/>
    </source>
</evidence>
<comment type="similarity">
    <text evidence="2 3">Belongs to the pyridoxal phosphate-binding protein YggS/PROSC family.</text>
</comment>
<evidence type="ECO:0000256" key="1">
    <source>
        <dbReference type="ARBA" id="ARBA00022898"/>
    </source>
</evidence>
<evidence type="ECO:0000313" key="5">
    <source>
        <dbReference type="EMBL" id="MBP1904387.1"/>
    </source>
</evidence>
<dbReference type="SUPFAM" id="SSF51419">
    <property type="entry name" value="PLP-binding barrel"/>
    <property type="match status" value="1"/>
</dbReference>
<accession>A0ABS4FP79</accession>
<comment type="caution">
    <text evidence="5">The sequence shown here is derived from an EMBL/GenBank/DDBJ whole genome shotgun (WGS) entry which is preliminary data.</text>
</comment>
<dbReference type="RefSeq" id="WP_210088060.1">
    <property type="nucleotide sequence ID" value="NZ_JAGGKG010000003.1"/>
</dbReference>
<dbReference type="InterPro" id="IPR001608">
    <property type="entry name" value="Ala_racemase_N"/>
</dbReference>
<feature type="modified residue" description="N6-(pyridoxal phosphate)lysine" evidence="2">
    <location>
        <position position="35"/>
    </location>
</feature>
<evidence type="ECO:0000256" key="3">
    <source>
        <dbReference type="RuleBase" id="RU004514"/>
    </source>
</evidence>
<keyword evidence="1 2" id="KW-0663">Pyridoxal phosphate</keyword>
<organism evidence="5 6">
    <name type="scientific">Paenibacillus turicensis</name>
    <dbReference type="NCBI Taxonomy" id="160487"/>
    <lineage>
        <taxon>Bacteria</taxon>
        <taxon>Bacillati</taxon>
        <taxon>Bacillota</taxon>
        <taxon>Bacilli</taxon>
        <taxon>Bacillales</taxon>
        <taxon>Paenibacillaceae</taxon>
        <taxon>Paenibacillus</taxon>
    </lineage>
</organism>
<evidence type="ECO:0000256" key="2">
    <source>
        <dbReference type="HAMAP-Rule" id="MF_02087"/>
    </source>
</evidence>
<proteinExistence type="inferred from homology"/>
<dbReference type="PIRSF" id="PIRSF004848">
    <property type="entry name" value="YBL036c_PLPDEIII"/>
    <property type="match status" value="1"/>
</dbReference>
<name>A0ABS4FP79_9BACL</name>
<comment type="function">
    <text evidence="2">Pyridoxal 5'-phosphate (PLP)-binding protein, which is involved in PLP homeostasis.</text>
</comment>
<protein>
    <recommendedName>
        <fullName evidence="2">Pyridoxal phosphate homeostasis protein</fullName>
        <shortName evidence="2">PLP homeostasis protein</shortName>
    </recommendedName>
</protein>
<dbReference type="CDD" id="cd00635">
    <property type="entry name" value="PLPDE_III_YBL036c_like"/>
    <property type="match status" value="1"/>
</dbReference>
<gene>
    <name evidence="5" type="ORF">J2Z32_001004</name>
</gene>